<reference evidence="5" key="1">
    <citation type="submission" date="2017-09" db="EMBL/GenBank/DDBJ databases">
        <authorList>
            <person name="Varghese N."/>
            <person name="Submissions S."/>
        </authorList>
    </citation>
    <scope>NUCLEOTIDE SEQUENCE [LARGE SCALE GENOMIC DNA]</scope>
    <source>
        <strain evidence="5">C7</strain>
    </source>
</reference>
<accession>A0A2C9CNC5</accession>
<dbReference type="InterPro" id="IPR000086">
    <property type="entry name" value="NUDIX_hydrolase_dom"/>
</dbReference>
<dbReference type="PANTHER" id="PTHR43046">
    <property type="entry name" value="GDP-MANNOSE MANNOSYL HYDROLASE"/>
    <property type="match status" value="1"/>
</dbReference>
<dbReference type="InterPro" id="IPR015797">
    <property type="entry name" value="NUDIX_hydrolase-like_dom_sf"/>
</dbReference>
<feature type="domain" description="Nudix hydrolase" evidence="3">
    <location>
        <begin position="21"/>
        <end position="156"/>
    </location>
</feature>
<keyword evidence="5" id="KW-1185">Reference proteome</keyword>
<evidence type="ECO:0000256" key="2">
    <source>
        <dbReference type="ARBA" id="ARBA00022801"/>
    </source>
</evidence>
<dbReference type="PANTHER" id="PTHR43046:SF14">
    <property type="entry name" value="MUTT_NUDIX FAMILY PROTEIN"/>
    <property type="match status" value="1"/>
</dbReference>
<comment type="cofactor">
    <cofactor evidence="1">
        <name>Mg(2+)</name>
        <dbReference type="ChEBI" id="CHEBI:18420"/>
    </cofactor>
</comment>
<evidence type="ECO:0000313" key="5">
    <source>
        <dbReference type="Proteomes" id="UP000220034"/>
    </source>
</evidence>
<name>A0A2C9CNC5_9RHOB</name>
<dbReference type="Gene3D" id="3.90.79.10">
    <property type="entry name" value="Nucleoside Triphosphate Pyrophosphohydrolase"/>
    <property type="match status" value="1"/>
</dbReference>
<gene>
    <name evidence="4" type="ORF">SAMN06273572_101565</name>
</gene>
<dbReference type="Pfam" id="PF00293">
    <property type="entry name" value="NUDIX"/>
    <property type="match status" value="1"/>
</dbReference>
<dbReference type="GO" id="GO:0016787">
    <property type="term" value="F:hydrolase activity"/>
    <property type="evidence" value="ECO:0007669"/>
    <property type="project" value="UniProtKB-KW"/>
</dbReference>
<proteinExistence type="predicted"/>
<evidence type="ECO:0000313" key="4">
    <source>
        <dbReference type="EMBL" id="SOH92717.1"/>
    </source>
</evidence>
<sequence length="166" mass="18733">MFAITCLKTSFAHHAAMTDRSPRLAVRAVIVEQDRLFLVNAYPGNQSDLWCCPGGGVERHASIPDNLIREVFEETGMRIAVGRLLAVSEFHAPAKDYHQVDLFYRCTIADGFPDENWRDAEGVVNRWRWVTQQEYVGLRVKPDTVAEMAFGPDGPVIYDPLEPIVD</sequence>
<dbReference type="PROSITE" id="PS51462">
    <property type="entry name" value="NUDIX"/>
    <property type="match status" value="1"/>
</dbReference>
<dbReference type="AlphaFoldDB" id="A0A2C9CNC5"/>
<evidence type="ECO:0000259" key="3">
    <source>
        <dbReference type="PROSITE" id="PS51462"/>
    </source>
</evidence>
<keyword evidence="2" id="KW-0378">Hydrolase</keyword>
<dbReference type="EMBL" id="OCTN01000001">
    <property type="protein sequence ID" value="SOH92717.1"/>
    <property type="molecule type" value="Genomic_DNA"/>
</dbReference>
<protein>
    <submittedName>
        <fullName evidence="4">ADP-ribose pyrophosphatase YjhB, NUDIX family</fullName>
    </submittedName>
</protein>
<organism evidence="4 5">
    <name type="scientific">Pontivivens marinum</name>
    <dbReference type="NCBI Taxonomy" id="1690039"/>
    <lineage>
        <taxon>Bacteria</taxon>
        <taxon>Pseudomonadati</taxon>
        <taxon>Pseudomonadota</taxon>
        <taxon>Alphaproteobacteria</taxon>
        <taxon>Rhodobacterales</taxon>
        <taxon>Paracoccaceae</taxon>
        <taxon>Pontivivens</taxon>
    </lineage>
</organism>
<evidence type="ECO:0000256" key="1">
    <source>
        <dbReference type="ARBA" id="ARBA00001946"/>
    </source>
</evidence>
<dbReference type="SUPFAM" id="SSF55811">
    <property type="entry name" value="Nudix"/>
    <property type="match status" value="1"/>
</dbReference>
<dbReference type="Proteomes" id="UP000220034">
    <property type="component" value="Unassembled WGS sequence"/>
</dbReference>